<dbReference type="GeneID" id="115819012"/>
<feature type="compositionally biased region" description="Low complexity" evidence="5">
    <location>
        <begin position="789"/>
        <end position="802"/>
    </location>
</feature>
<dbReference type="GO" id="GO:0008270">
    <property type="term" value="F:zinc ion binding"/>
    <property type="evidence" value="ECO:0007669"/>
    <property type="project" value="UniProtKB-KW"/>
</dbReference>
<feature type="compositionally biased region" description="Low complexity" evidence="5">
    <location>
        <begin position="171"/>
        <end position="186"/>
    </location>
</feature>
<feature type="region of interest" description="Disordered" evidence="5">
    <location>
        <begin position="553"/>
        <end position="596"/>
    </location>
</feature>
<dbReference type="InterPro" id="IPR038890">
    <property type="entry name" value="ZDBF2"/>
</dbReference>
<dbReference type="RefSeq" id="XP_030638408.1">
    <property type="nucleotide sequence ID" value="XM_030782548.1"/>
</dbReference>
<feature type="domain" description="DBF4-type" evidence="6">
    <location>
        <begin position="44"/>
        <end position="93"/>
    </location>
</feature>
<name>A0A6J2W2F8_CHACN</name>
<dbReference type="Proteomes" id="UP000504632">
    <property type="component" value="Chromosome 8"/>
</dbReference>
<feature type="region of interest" description="Disordered" evidence="5">
    <location>
        <begin position="708"/>
        <end position="761"/>
    </location>
</feature>
<dbReference type="GO" id="GO:0003676">
    <property type="term" value="F:nucleic acid binding"/>
    <property type="evidence" value="ECO:0007669"/>
    <property type="project" value="InterPro"/>
</dbReference>
<accession>A0A6J2W2F8</accession>
<gene>
    <name evidence="8" type="primary">zdbf2</name>
</gene>
<feature type="compositionally biased region" description="Basic residues" evidence="5">
    <location>
        <begin position="254"/>
        <end position="263"/>
    </location>
</feature>
<keyword evidence="1" id="KW-0479">Metal-binding</keyword>
<evidence type="ECO:0000256" key="3">
    <source>
        <dbReference type="ARBA" id="ARBA00022833"/>
    </source>
</evidence>
<dbReference type="InterPro" id="IPR038545">
    <property type="entry name" value="Znf_DBF_sf"/>
</dbReference>
<evidence type="ECO:0000256" key="2">
    <source>
        <dbReference type="ARBA" id="ARBA00022771"/>
    </source>
</evidence>
<evidence type="ECO:0000313" key="8">
    <source>
        <dbReference type="RefSeq" id="XP_030638408.1"/>
    </source>
</evidence>
<feature type="region of interest" description="Disordered" evidence="5">
    <location>
        <begin position="1"/>
        <end position="47"/>
    </location>
</feature>
<dbReference type="OrthoDB" id="9905711at2759"/>
<keyword evidence="2 4" id="KW-0863">Zinc-finger</keyword>
<reference evidence="8" key="1">
    <citation type="submission" date="2025-08" db="UniProtKB">
        <authorList>
            <consortium name="RefSeq"/>
        </authorList>
    </citation>
    <scope>IDENTIFICATION</scope>
</reference>
<evidence type="ECO:0000259" key="6">
    <source>
        <dbReference type="PROSITE" id="PS51265"/>
    </source>
</evidence>
<dbReference type="PANTHER" id="PTHR21639">
    <property type="entry name" value="DBF4-TYPE ZINC FINGER-CONTAINING PROTEIN 2"/>
    <property type="match status" value="1"/>
</dbReference>
<dbReference type="CTD" id="57683"/>
<evidence type="ECO:0000256" key="4">
    <source>
        <dbReference type="PROSITE-ProRule" id="PRU00600"/>
    </source>
</evidence>
<feature type="compositionally biased region" description="Basic and acidic residues" evidence="5">
    <location>
        <begin position="13"/>
        <end position="36"/>
    </location>
</feature>
<sequence>MPTEEGPAPSAKNAEKKQANPPSRQDKVGRTNERDQPVAGPSSASHRQGFCSCCQVLYNNLEQHILSPRHREVVRSTRTNVASGSLMERFLQDVLHHHPHRYNDTRPTHADLPNLSTPLVPREELSEVYCGSDSDRASVGTREELPSSDEESCHLPSAKGTSSALLKGRDPGTTVPPVVADAAATTSSQTLPETGKAKLDPPSSKKDSPTQGFLHRTSGSAATAKPHTTQISQPLQSENSQIQAPSQPGTSQVQHRKAHRKTNRHIEESDSAPASPAPKCITSRDQPCPRPGGGEDPDDPVWTSVLPPWKGPHRERTFSVQSDQVRDVIEEVIERYCYGRSPRRDQKEDEESFHVSLQSMSDSGVSEGWDDTVKLVLGKAKADDKNLACLMEVHVDLEDQGYKTQLDSALNTILLPGEDTGEMGPRWAAEENAAEEVLPDLPHIPQSFVGKTLAQVMFEDDLKVDSLVKEFRQGRFRCYFESESLARFGKHIRKGKKTRKQEEKKGDGARWDCRDVLPLMEHHEEEPKLPETFRKTRRRLYRLASRCQVVKVSHGTQTTPQSCPMIKQRATQQATDTAPDEPQPPKNPSPERTPDMKTRLCALRLPASYCRIMSPVQPKTVVYVLSSPDTAQGTTKPTSIRRTGRKRKSCDSEGMLKYKYKKTPLKYYDPLTNRILKTPPKGTASAPKAKLPHVRQLFRSLSPDINKEWHGVDYGREGRSSRRARTGSSLADLCASTSGSAPSEPDSSASSNRRAMFSRSSISSGSRFLLSTLTPSASHTDGSSRAPAKSRTSSSHKTISSKLGVDEDKSGIQMDRRRARRRSRREGLTEKPLTPAKRPSAPPYRTRRVSTKSRPRAKSCGSLQRKVSARKSAECRTSPRNRSPARASPRLSASPKPTSHKPLSDPPSRTIPNLESSAVRKSLRGRTAPAH</sequence>
<feature type="compositionally biased region" description="Low complexity" evidence="5">
    <location>
        <begin position="736"/>
        <end position="761"/>
    </location>
</feature>
<keyword evidence="7" id="KW-1185">Reference proteome</keyword>
<feature type="compositionally biased region" description="Basic and acidic residues" evidence="5">
    <location>
        <begin position="804"/>
        <end position="816"/>
    </location>
</feature>
<feature type="compositionally biased region" description="Polar residues" evidence="5">
    <location>
        <begin position="217"/>
        <end position="253"/>
    </location>
</feature>
<keyword evidence="3" id="KW-0862">Zinc</keyword>
<feature type="compositionally biased region" description="Basic and acidic residues" evidence="5">
    <location>
        <begin position="195"/>
        <end position="208"/>
    </location>
</feature>
<protein>
    <submittedName>
        <fullName evidence="8">DBF4-type zinc finger-containing protein 2</fullName>
    </submittedName>
</protein>
<feature type="region of interest" description="Disordered" evidence="5">
    <location>
        <begin position="773"/>
        <end position="931"/>
    </location>
</feature>
<feature type="compositionally biased region" description="Basic and acidic residues" evidence="5">
    <location>
        <begin position="708"/>
        <end position="720"/>
    </location>
</feature>
<dbReference type="PANTHER" id="PTHR21639:SF5">
    <property type="entry name" value="DBF4-TYPE ZINC FINGER-CONTAINING PROTEIN 2"/>
    <property type="match status" value="1"/>
</dbReference>
<evidence type="ECO:0000313" key="7">
    <source>
        <dbReference type="Proteomes" id="UP000504632"/>
    </source>
</evidence>
<feature type="compositionally biased region" description="Low complexity" evidence="5">
    <location>
        <begin position="876"/>
        <end position="897"/>
    </location>
</feature>
<feature type="compositionally biased region" description="Polar residues" evidence="5">
    <location>
        <begin position="773"/>
        <end position="783"/>
    </location>
</feature>
<dbReference type="AlphaFoldDB" id="A0A6J2W2F8"/>
<dbReference type="Gene3D" id="6.10.250.3410">
    <property type="entry name" value="DBF zinc finger"/>
    <property type="match status" value="1"/>
</dbReference>
<evidence type="ECO:0000256" key="5">
    <source>
        <dbReference type="SAM" id="MobiDB-lite"/>
    </source>
</evidence>
<feature type="compositionally biased region" description="Basic and acidic residues" evidence="5">
    <location>
        <begin position="133"/>
        <end position="145"/>
    </location>
</feature>
<feature type="compositionally biased region" description="Basic residues" evidence="5">
    <location>
        <begin position="845"/>
        <end position="857"/>
    </location>
</feature>
<proteinExistence type="predicted"/>
<dbReference type="Pfam" id="PF07535">
    <property type="entry name" value="zf-DBF"/>
    <property type="match status" value="1"/>
</dbReference>
<feature type="region of interest" description="Disordered" evidence="5">
    <location>
        <begin position="128"/>
        <end position="315"/>
    </location>
</feature>
<dbReference type="InParanoid" id="A0A6J2W2F8"/>
<dbReference type="PROSITE" id="PS51265">
    <property type="entry name" value="ZF_DBF4"/>
    <property type="match status" value="1"/>
</dbReference>
<organism evidence="7 8">
    <name type="scientific">Chanos chanos</name>
    <name type="common">Milkfish</name>
    <name type="synonym">Mugil chanos</name>
    <dbReference type="NCBI Taxonomy" id="29144"/>
    <lineage>
        <taxon>Eukaryota</taxon>
        <taxon>Metazoa</taxon>
        <taxon>Chordata</taxon>
        <taxon>Craniata</taxon>
        <taxon>Vertebrata</taxon>
        <taxon>Euteleostomi</taxon>
        <taxon>Actinopterygii</taxon>
        <taxon>Neopterygii</taxon>
        <taxon>Teleostei</taxon>
        <taxon>Ostariophysi</taxon>
        <taxon>Gonorynchiformes</taxon>
        <taxon>Chanidae</taxon>
        <taxon>Chanos</taxon>
    </lineage>
</organism>
<evidence type="ECO:0000256" key="1">
    <source>
        <dbReference type="ARBA" id="ARBA00022723"/>
    </source>
</evidence>
<dbReference type="InterPro" id="IPR006572">
    <property type="entry name" value="Znf_DBF"/>
</dbReference>